<evidence type="ECO:0000313" key="1">
    <source>
        <dbReference type="EMBL" id="SEI81853.1"/>
    </source>
</evidence>
<gene>
    <name evidence="1" type="ORF">SAMN05421637_0094</name>
</gene>
<dbReference type="EMBL" id="FNZI01000001">
    <property type="protein sequence ID" value="SEI81853.1"/>
    <property type="molecule type" value="Genomic_DNA"/>
</dbReference>
<sequence length="34" mass="3665">MVIGTHPRIVATRVRAYPLPCAGAARDVDGDVTW</sequence>
<name>A0A1H6TP85_9MICO</name>
<dbReference type="AlphaFoldDB" id="A0A1H6TP85"/>
<dbReference type="Proteomes" id="UP000183315">
    <property type="component" value="Unassembled WGS sequence"/>
</dbReference>
<keyword evidence="2" id="KW-1185">Reference proteome</keyword>
<accession>A0A1H6TP85</accession>
<protein>
    <submittedName>
        <fullName evidence="1">Uncharacterized protein</fullName>
    </submittedName>
</protein>
<evidence type="ECO:0000313" key="2">
    <source>
        <dbReference type="Proteomes" id="UP000183315"/>
    </source>
</evidence>
<reference evidence="2" key="1">
    <citation type="submission" date="2016-10" db="EMBL/GenBank/DDBJ databases">
        <authorList>
            <person name="Varghese N."/>
        </authorList>
    </citation>
    <scope>NUCLEOTIDE SEQUENCE [LARGE SCALE GENOMIC DNA]</scope>
    <source>
        <strain evidence="2">DSM 24868</strain>
    </source>
</reference>
<organism evidence="1 2">
    <name type="scientific">Demequina mangrovi</name>
    <dbReference type="NCBI Taxonomy" id="1043493"/>
    <lineage>
        <taxon>Bacteria</taxon>
        <taxon>Bacillati</taxon>
        <taxon>Actinomycetota</taxon>
        <taxon>Actinomycetes</taxon>
        <taxon>Micrococcales</taxon>
        <taxon>Demequinaceae</taxon>
        <taxon>Demequina</taxon>
    </lineage>
</organism>
<proteinExistence type="predicted"/>
<dbReference type="STRING" id="1043493.SAMN05421637_0094"/>